<feature type="domain" description="Myb-like" evidence="2">
    <location>
        <begin position="48"/>
        <end position="89"/>
    </location>
</feature>
<comment type="caution">
    <text evidence="3">The sequence shown here is derived from an EMBL/GenBank/DDBJ whole genome shotgun (WGS) entry which is preliminary data.</text>
</comment>
<evidence type="ECO:0000313" key="5">
    <source>
        <dbReference type="Proteomes" id="UP001642409"/>
    </source>
</evidence>
<keyword evidence="5" id="KW-1185">Reference proteome</keyword>
<sequence length="117" mass="14210">MNNFNLQVVHVHLLLQIKEIQNQIKEAKDQFQQCSQNKIQESQAKRYRWTAREDELLVTKFQEIGIENYKQIKLESKSDRQVYFRLRYLKHASLTEKELTSSRIDLNCFQKFPTNYR</sequence>
<dbReference type="Proteomes" id="UP001642409">
    <property type="component" value="Unassembled WGS sequence"/>
</dbReference>
<evidence type="ECO:0000256" key="1">
    <source>
        <dbReference type="SAM" id="Coils"/>
    </source>
</evidence>
<reference evidence="3" key="1">
    <citation type="submission" date="2023-06" db="EMBL/GenBank/DDBJ databases">
        <authorList>
            <person name="Kurt Z."/>
        </authorList>
    </citation>
    <scope>NUCLEOTIDE SEQUENCE</scope>
</reference>
<dbReference type="InterPro" id="IPR009057">
    <property type="entry name" value="Homeodomain-like_sf"/>
</dbReference>
<organism evidence="3">
    <name type="scientific">Hexamita inflata</name>
    <dbReference type="NCBI Taxonomy" id="28002"/>
    <lineage>
        <taxon>Eukaryota</taxon>
        <taxon>Metamonada</taxon>
        <taxon>Diplomonadida</taxon>
        <taxon>Hexamitidae</taxon>
        <taxon>Hexamitinae</taxon>
        <taxon>Hexamita</taxon>
    </lineage>
</organism>
<protein>
    <submittedName>
        <fullName evidence="3">SANT/Myb domain</fullName>
    </submittedName>
    <submittedName>
        <fullName evidence="4">SANT/Myb_domain</fullName>
    </submittedName>
</protein>
<dbReference type="AlphaFoldDB" id="A0AA86QHT1"/>
<keyword evidence="1" id="KW-0175">Coiled coil</keyword>
<evidence type="ECO:0000259" key="2">
    <source>
        <dbReference type="Pfam" id="PF00249"/>
    </source>
</evidence>
<dbReference type="SUPFAM" id="SSF46689">
    <property type="entry name" value="Homeodomain-like"/>
    <property type="match status" value="1"/>
</dbReference>
<gene>
    <name evidence="4" type="ORF">HINF_LOCUS31874</name>
    <name evidence="3" type="ORF">HINF_LOCUS41317</name>
</gene>
<dbReference type="CDD" id="cd00167">
    <property type="entry name" value="SANT"/>
    <property type="match status" value="1"/>
</dbReference>
<name>A0AA86QHT1_9EUKA</name>
<dbReference type="EMBL" id="CAXDID020000107">
    <property type="protein sequence ID" value="CAL6028573.1"/>
    <property type="molecule type" value="Genomic_DNA"/>
</dbReference>
<dbReference type="InterPro" id="IPR001005">
    <property type="entry name" value="SANT/Myb"/>
</dbReference>
<feature type="coiled-coil region" evidence="1">
    <location>
        <begin position="10"/>
        <end position="37"/>
    </location>
</feature>
<dbReference type="EMBL" id="CATOUU010000840">
    <property type="protein sequence ID" value="CAI9953672.1"/>
    <property type="molecule type" value="Genomic_DNA"/>
</dbReference>
<dbReference type="Gene3D" id="1.10.10.60">
    <property type="entry name" value="Homeodomain-like"/>
    <property type="match status" value="1"/>
</dbReference>
<dbReference type="Pfam" id="PF00249">
    <property type="entry name" value="Myb_DNA-binding"/>
    <property type="match status" value="1"/>
</dbReference>
<evidence type="ECO:0000313" key="3">
    <source>
        <dbReference type="EMBL" id="CAI9953672.1"/>
    </source>
</evidence>
<accession>A0AA86QHT1</accession>
<evidence type="ECO:0000313" key="4">
    <source>
        <dbReference type="EMBL" id="CAL6028573.1"/>
    </source>
</evidence>
<reference evidence="4 5" key="2">
    <citation type="submission" date="2024-07" db="EMBL/GenBank/DDBJ databases">
        <authorList>
            <person name="Akdeniz Z."/>
        </authorList>
    </citation>
    <scope>NUCLEOTIDE SEQUENCE [LARGE SCALE GENOMIC DNA]</scope>
</reference>
<proteinExistence type="predicted"/>